<dbReference type="RefSeq" id="WP_338535795.1">
    <property type="nucleotide sequence ID" value="NZ_AP028654.1"/>
</dbReference>
<dbReference type="Pfam" id="PF02465">
    <property type="entry name" value="FliD_N"/>
    <property type="match status" value="1"/>
</dbReference>
<name>A0AAU9E651_9FIRM</name>
<dbReference type="EMBL" id="AP028654">
    <property type="protein sequence ID" value="BEP30196.1"/>
    <property type="molecule type" value="Genomic_DNA"/>
</dbReference>
<evidence type="ECO:0000313" key="8">
    <source>
        <dbReference type="EMBL" id="BEP30196.1"/>
    </source>
</evidence>
<keyword evidence="8" id="KW-0969">Cilium</keyword>
<evidence type="ECO:0000259" key="7">
    <source>
        <dbReference type="Pfam" id="PF07195"/>
    </source>
</evidence>
<feature type="domain" description="Flagellar hook-associated protein 2 N-terminal" evidence="6">
    <location>
        <begin position="11"/>
        <end position="119"/>
    </location>
</feature>
<reference evidence="8 9" key="1">
    <citation type="submission" date="2023-08" db="EMBL/GenBank/DDBJ databases">
        <title>Helicovermis profunda gen. nov., sp. nov., a novel mesophilic, fermentative bacterium within the Bacillota from a deep-sea hydrothermal vent chimney.</title>
        <authorList>
            <person name="Miyazaki U."/>
            <person name="Mizutani D."/>
            <person name="Hashimoto Y."/>
            <person name="Tame A."/>
            <person name="Sawayama S."/>
            <person name="Miyazaki J."/>
            <person name="Takai K."/>
            <person name="Nakagawa S."/>
        </authorList>
    </citation>
    <scope>NUCLEOTIDE SEQUENCE [LARGE SCALE GENOMIC DNA]</scope>
    <source>
        <strain evidence="8 9">S502</strain>
    </source>
</reference>
<gene>
    <name evidence="8" type="primary">fliD</name>
    <name evidence="8" type="ORF">HLPR_25270</name>
</gene>
<sequence>MSVTRITGITSGIDTDMIIKKLMDSEQVKIDNLKASKQYAVWEQEAYRDTISKLDTFQLNNLDLTNTSTNITSPTFFASFSSDVSVNSTDVSYLTATGTSDITDFTHTVSSITQLATKDKYESASQGFNQILSGDLVTDFATNKPAIFKTSLTIDGTSKTISIDMSAIDNITDFTTALNSEIGTQFGSDFNSIASVSGNNIKFASPGNDLTLLSITGEEASMTWLGVSSGESTTSYSSKSLNDLFGIVDADLTTMTVNGTSLSSLGVSQTTTVSDLMDLVNGASLDAKMTYSPLDDKFNIESTSEGSSNDMTLSADFTSKLKFDTGVHTSGLNAKLNIDGVDVTKSSNTFTLDGVLYTLKDTYSGVDPIDISVSKDTDGLYTKIKNFVDAYNTLIKDLSDKYSEEKFSDYKPLTDDQKKDMTQEEIDKWEEKAKSGSLKGKSELSSILSKMRTAMYDTVTNAGISLYEIGITTSSNYQDEGKLVIDETKLKSNLENNYSKIVKLFTNSSDKAYLDSANATERYNESGLGYRLQDIIKDNIRITRDSNNLKGILVEKSGISDISPNATNIIGKQIIEYDSRITDLLALFQDKEDHYYEQFGKMEAALSEMQSQSSSLMSQMG</sequence>
<dbReference type="InterPro" id="IPR040026">
    <property type="entry name" value="FliD"/>
</dbReference>
<keyword evidence="8" id="KW-0966">Cell projection</keyword>
<dbReference type="KEGG" id="hprf:HLPR_25270"/>
<keyword evidence="8" id="KW-0282">Flagellum</keyword>
<proteinExistence type="inferred from homology"/>
<evidence type="ECO:0000256" key="1">
    <source>
        <dbReference type="ARBA" id="ARBA00009764"/>
    </source>
</evidence>
<dbReference type="InterPro" id="IPR010809">
    <property type="entry name" value="FliD_C"/>
</dbReference>
<dbReference type="Pfam" id="PF07195">
    <property type="entry name" value="FliD_C"/>
    <property type="match status" value="1"/>
</dbReference>
<keyword evidence="5" id="KW-0964">Secreted</keyword>
<evidence type="ECO:0000256" key="2">
    <source>
        <dbReference type="ARBA" id="ARBA00011255"/>
    </source>
</evidence>
<evidence type="ECO:0000313" key="9">
    <source>
        <dbReference type="Proteomes" id="UP001321786"/>
    </source>
</evidence>
<keyword evidence="9" id="KW-1185">Reference proteome</keyword>
<evidence type="ECO:0000256" key="4">
    <source>
        <dbReference type="ARBA" id="ARBA00023143"/>
    </source>
</evidence>
<dbReference type="InterPro" id="IPR003481">
    <property type="entry name" value="FliD_N"/>
</dbReference>
<keyword evidence="4 5" id="KW-0975">Bacterial flagellum</keyword>
<dbReference type="GO" id="GO:0071973">
    <property type="term" value="P:bacterial-type flagellum-dependent cell motility"/>
    <property type="evidence" value="ECO:0007669"/>
    <property type="project" value="TreeGrafter"/>
</dbReference>
<accession>A0AAU9E651</accession>
<evidence type="ECO:0000256" key="5">
    <source>
        <dbReference type="RuleBase" id="RU362066"/>
    </source>
</evidence>
<organism evidence="8 9">
    <name type="scientific">Helicovermis profundi</name>
    <dbReference type="NCBI Taxonomy" id="3065157"/>
    <lineage>
        <taxon>Bacteria</taxon>
        <taxon>Bacillati</taxon>
        <taxon>Bacillota</taxon>
        <taxon>Clostridia</taxon>
        <taxon>Helicovermis</taxon>
    </lineage>
</organism>
<evidence type="ECO:0000256" key="3">
    <source>
        <dbReference type="ARBA" id="ARBA00023054"/>
    </source>
</evidence>
<dbReference type="GO" id="GO:0007155">
    <property type="term" value="P:cell adhesion"/>
    <property type="evidence" value="ECO:0007669"/>
    <property type="project" value="InterPro"/>
</dbReference>
<comment type="subcellular location">
    <subcellularLocation>
        <location evidence="5">Secreted</location>
    </subcellularLocation>
    <subcellularLocation>
        <location evidence="5">Bacterial flagellum</location>
    </subcellularLocation>
</comment>
<dbReference type="Proteomes" id="UP001321786">
    <property type="component" value="Chromosome"/>
</dbReference>
<dbReference type="GO" id="GO:0009424">
    <property type="term" value="C:bacterial-type flagellum hook"/>
    <property type="evidence" value="ECO:0007669"/>
    <property type="project" value="UniProtKB-UniRule"/>
</dbReference>
<dbReference type="AlphaFoldDB" id="A0AAU9E651"/>
<evidence type="ECO:0000259" key="6">
    <source>
        <dbReference type="Pfam" id="PF02465"/>
    </source>
</evidence>
<feature type="domain" description="Flagellar hook-associated protein 2 C-terminal" evidence="7">
    <location>
        <begin position="333"/>
        <end position="611"/>
    </location>
</feature>
<comment type="subunit">
    <text evidence="2 5">Homopentamer.</text>
</comment>
<dbReference type="GO" id="GO:0009421">
    <property type="term" value="C:bacterial-type flagellum filament cap"/>
    <property type="evidence" value="ECO:0007669"/>
    <property type="project" value="InterPro"/>
</dbReference>
<dbReference type="GO" id="GO:0005576">
    <property type="term" value="C:extracellular region"/>
    <property type="evidence" value="ECO:0007669"/>
    <property type="project" value="UniProtKB-SubCell"/>
</dbReference>
<protein>
    <recommendedName>
        <fullName evidence="5">Flagellar hook-associated protein 2</fullName>
        <shortName evidence="5">HAP2</shortName>
    </recommendedName>
    <alternativeName>
        <fullName evidence="5">Flagellar cap protein</fullName>
    </alternativeName>
</protein>
<dbReference type="PANTHER" id="PTHR30288:SF0">
    <property type="entry name" value="FLAGELLAR HOOK-ASSOCIATED PROTEIN 2"/>
    <property type="match status" value="1"/>
</dbReference>
<comment type="function">
    <text evidence="5">Required for morphogenesis and for the elongation of the flagellar filament by facilitating polymerization of the flagellin monomers at the tip of growing filament. Forms a capping structure, which prevents flagellin subunits (transported through the central channel of the flagellum) from leaking out without polymerization at the distal end.</text>
</comment>
<keyword evidence="3" id="KW-0175">Coiled coil</keyword>
<comment type="similarity">
    <text evidence="1 5">Belongs to the FliD family.</text>
</comment>
<dbReference type="PANTHER" id="PTHR30288">
    <property type="entry name" value="FLAGELLAR CAP/ASSEMBLY PROTEIN FLID"/>
    <property type="match status" value="1"/>
</dbReference>